<feature type="compositionally biased region" description="Acidic residues" evidence="1">
    <location>
        <begin position="367"/>
        <end position="391"/>
    </location>
</feature>
<keyword evidence="3" id="KW-1185">Reference proteome</keyword>
<dbReference type="AlphaFoldDB" id="A0A9Q9AWJ3"/>
<name>A0A9Q9AWJ3_9PEZI</name>
<feature type="region of interest" description="Disordered" evidence="1">
    <location>
        <begin position="153"/>
        <end position="173"/>
    </location>
</feature>
<dbReference type="EMBL" id="CP099426">
    <property type="protein sequence ID" value="USW56749.1"/>
    <property type="molecule type" value="Genomic_DNA"/>
</dbReference>
<feature type="compositionally biased region" description="Basic and acidic residues" evidence="1">
    <location>
        <begin position="403"/>
        <end position="414"/>
    </location>
</feature>
<dbReference type="Proteomes" id="UP001056384">
    <property type="component" value="Chromosome 9"/>
</dbReference>
<gene>
    <name evidence="2" type="ORF">Slin15195_G100680</name>
</gene>
<evidence type="ECO:0000313" key="2">
    <source>
        <dbReference type="EMBL" id="USW56749.1"/>
    </source>
</evidence>
<feature type="region of interest" description="Disordered" evidence="1">
    <location>
        <begin position="351"/>
        <end position="442"/>
    </location>
</feature>
<evidence type="ECO:0000313" key="3">
    <source>
        <dbReference type="Proteomes" id="UP001056384"/>
    </source>
</evidence>
<protein>
    <submittedName>
        <fullName evidence="2">Uncharacterized protein</fullName>
    </submittedName>
</protein>
<accession>A0A9Q9AWJ3</accession>
<proteinExistence type="predicted"/>
<organism evidence="2 3">
    <name type="scientific">Septoria linicola</name>
    <dbReference type="NCBI Taxonomy" id="215465"/>
    <lineage>
        <taxon>Eukaryota</taxon>
        <taxon>Fungi</taxon>
        <taxon>Dikarya</taxon>
        <taxon>Ascomycota</taxon>
        <taxon>Pezizomycotina</taxon>
        <taxon>Dothideomycetes</taxon>
        <taxon>Dothideomycetidae</taxon>
        <taxon>Mycosphaerellales</taxon>
        <taxon>Mycosphaerellaceae</taxon>
        <taxon>Septoria</taxon>
    </lineage>
</organism>
<sequence length="442" mass="48879">MPTARWTEKERRTGFILQVVLGLSDQERKKYRLKDIRDEIEWRWSEGKRQAQWNTIDPEGGPDAAERANWMQTLGEIHAAAANSALRNFLLEDDDGNPPRPLAVIQIPTTLPSYQRDPNTHDSVFYKGHKRPPGRVSNASTQAIDGGKVVKVPKSAKAPTKKRPTTTMTSTEPENEGWFLNMIHRKWLVDEQAARLSVQPRWLEANGSPKHIYQESPVREFGGQVIRLYHPTNADTFNDMLVCQDQVCAWCTGTAIMDDACDAELVIGVDASQTPTKGLPFVHRGRDVSNLIFSARSFNPAAGFGELNVPKHTRKDKINCMAGSNSGLRAWRAVVVLGCVERRCGVCTPASGNEKGASPILGGSNAPDEDDTEGDEEGDEDTELDGSEESDYEHRPRKKRQRRSNDRKQGEKGRRGGRGGGSGGFATRKPGTVVAGPDKEAR</sequence>
<reference evidence="2" key="1">
    <citation type="submission" date="2022-06" db="EMBL/GenBank/DDBJ databases">
        <title>Complete genome sequences of two strains of the flax pathogen Septoria linicola.</title>
        <authorList>
            <person name="Lapalu N."/>
            <person name="Simon A."/>
            <person name="Demenou B."/>
            <person name="Paumier D."/>
            <person name="Guillot M.-P."/>
            <person name="Gout L."/>
            <person name="Valade R."/>
        </authorList>
    </citation>
    <scope>NUCLEOTIDE SEQUENCE</scope>
    <source>
        <strain evidence="2">SE15195</strain>
    </source>
</reference>
<evidence type="ECO:0000256" key="1">
    <source>
        <dbReference type="SAM" id="MobiDB-lite"/>
    </source>
</evidence>